<sequence>MGDIKRAIFGATNTNDQPQTKKPDPKNEDNVPEKDTTTNSGPVENDQSDPSTVSDSDGPTHEQPTSESQPDNSRQRTGEDDADDYYAPSDQTRS</sequence>
<feature type="region of interest" description="Disordered" evidence="1">
    <location>
        <begin position="1"/>
        <end position="94"/>
    </location>
</feature>
<dbReference type="AlphaFoldDB" id="M1NUY0"/>
<evidence type="ECO:0000313" key="2">
    <source>
        <dbReference type="EMBL" id="AGF73302.1"/>
    </source>
</evidence>
<dbReference type="Proteomes" id="UP000011723">
    <property type="component" value="Chromosome"/>
</dbReference>
<feature type="compositionally biased region" description="Basic and acidic residues" evidence="1">
    <location>
        <begin position="19"/>
        <end position="36"/>
    </location>
</feature>
<evidence type="ECO:0000313" key="3">
    <source>
        <dbReference type="Proteomes" id="UP000011723"/>
    </source>
</evidence>
<keyword evidence="3" id="KW-1185">Reference proteome</keyword>
<name>M1NUY0_9CORY</name>
<protein>
    <submittedName>
        <fullName evidence="2">Uncharacterized protein</fullName>
    </submittedName>
</protein>
<dbReference type="RefSeq" id="WP_015401718.1">
    <property type="nucleotide sequence ID" value="NC_020302.1"/>
</dbReference>
<dbReference type="PATRIC" id="fig|1121362.3.peg.2336"/>
<evidence type="ECO:0000256" key="1">
    <source>
        <dbReference type="SAM" id="MobiDB-lite"/>
    </source>
</evidence>
<organism evidence="2 3">
    <name type="scientific">Corynebacterium halotolerans YIM 70093 = DSM 44683</name>
    <dbReference type="NCBI Taxonomy" id="1121362"/>
    <lineage>
        <taxon>Bacteria</taxon>
        <taxon>Bacillati</taxon>
        <taxon>Actinomycetota</taxon>
        <taxon>Actinomycetes</taxon>
        <taxon>Mycobacteriales</taxon>
        <taxon>Corynebacteriaceae</taxon>
        <taxon>Corynebacterium</taxon>
    </lineage>
</organism>
<dbReference type="EMBL" id="CP003697">
    <property type="protein sequence ID" value="AGF73302.1"/>
    <property type="molecule type" value="Genomic_DNA"/>
</dbReference>
<dbReference type="HOGENOM" id="CLU_2381321_0_0_11"/>
<reference evidence="2 3" key="1">
    <citation type="journal article" date="2012" name="Stand. Genomic Sci.">
        <title>Genome sequence of the halotolerant bacterium Corynebacterium halotolerans type strain YIM 70093(T) (= DSM 44683(T)).</title>
        <authorList>
            <person name="Ruckert C."/>
            <person name="Albersmeier A."/>
            <person name="Al-Dilaimi A."/>
            <person name="Niehaus K."/>
            <person name="Szczepanowski R."/>
            <person name="Kalinowski J."/>
        </authorList>
    </citation>
    <scope>NUCLEOTIDE SEQUENCE [LARGE SCALE GENOMIC DNA]</scope>
    <source>
        <strain evidence="2">YIM 70093</strain>
    </source>
</reference>
<dbReference type="KEGG" id="chn:A605_11520"/>
<proteinExistence type="predicted"/>
<gene>
    <name evidence="2" type="ORF">A605_11520</name>
</gene>
<feature type="compositionally biased region" description="Polar residues" evidence="1">
    <location>
        <begin position="48"/>
        <end position="72"/>
    </location>
</feature>
<accession>M1NUY0</accession>